<evidence type="ECO:0000256" key="1">
    <source>
        <dbReference type="SAM" id="Coils"/>
    </source>
</evidence>
<keyword evidence="1" id="KW-0175">Coiled coil</keyword>
<sequence length="619" mass="71992">MILKKIVVKGKKSLSVNFGKINYILGENATGKTTFIKLILYSLGTNIDSFIDEIDKENMTEHVELDVELKSGSVYRFIRKLPRSETILVVPLNELNEMIEENVQIMNLEEFSDMLLIEEGYGTEEIPYGNNHKANMRYYFMLRAVTADQDTPAYKILADLGGSIRNYINNQTLIKKAIIEALLGKENTEVQKARLKLQKLFKERSSLLSKIQIMGEVSSSNILSKEEFSEILKLRNKSKIVEKIEEIKNEKNRLSVEQSKYISKLETSNSKFDDKVNLELARKIAKIRQSINELILQRDDITSVSQTISSEIEKLKKMIVARQVITLIPVEVCPVCLQKINVLQSSDEHCNYCKNEMNNNDLERISQYKRMLEESLYEANKVRTELLNQIKEEEKNRKSMENRMEKIKEKFINEQKKKNNPIENLIISIKQRVERLTKDEHMLEVHLGYLTAVDELKLEKSRLEFEINTHKDELEQLEKNIYYSDVDKLDLWKKIFSEELNYVFGTEMDVTLDSEYTPIIDEVNIRNISSASSKVATRLSYITSLFHLQEKANINHLGFILLDSPKDKDLDVDKYGRFLKNLERVDTGQVILTGSILEMDLYNKDHIIMTLFPDRKLLQ</sequence>
<feature type="coiled-coil region" evidence="1">
    <location>
        <begin position="376"/>
        <end position="417"/>
    </location>
</feature>
<dbReference type="Gene3D" id="3.40.50.300">
    <property type="entry name" value="P-loop containing nucleotide triphosphate hydrolases"/>
    <property type="match status" value="1"/>
</dbReference>
<dbReference type="RefSeq" id="WP_379233393.1">
    <property type="nucleotide sequence ID" value="NZ_JBHSTE010000003.1"/>
</dbReference>
<accession>A0ABW1V5Q6</accession>
<keyword evidence="3" id="KW-1185">Reference proteome</keyword>
<reference evidence="3" key="1">
    <citation type="journal article" date="2019" name="Int. J. Syst. Evol. Microbiol.">
        <title>The Global Catalogue of Microorganisms (GCM) 10K type strain sequencing project: providing services to taxonomists for standard genome sequencing and annotation.</title>
        <authorList>
            <consortium name="The Broad Institute Genomics Platform"/>
            <consortium name="The Broad Institute Genome Sequencing Center for Infectious Disease"/>
            <person name="Wu L."/>
            <person name="Ma J."/>
        </authorList>
    </citation>
    <scope>NUCLEOTIDE SEQUENCE [LARGE SCALE GENOMIC DNA]</scope>
    <source>
        <strain evidence="3">PCU 280</strain>
    </source>
</reference>
<evidence type="ECO:0008006" key="4">
    <source>
        <dbReference type="Google" id="ProtNLM"/>
    </source>
</evidence>
<evidence type="ECO:0000313" key="2">
    <source>
        <dbReference type="EMBL" id="MFC6332690.1"/>
    </source>
</evidence>
<dbReference type="SUPFAM" id="SSF52540">
    <property type="entry name" value="P-loop containing nucleoside triphosphate hydrolases"/>
    <property type="match status" value="1"/>
</dbReference>
<comment type="caution">
    <text evidence="2">The sequence shown here is derived from an EMBL/GenBank/DDBJ whole genome shotgun (WGS) entry which is preliminary data.</text>
</comment>
<protein>
    <recommendedName>
        <fullName evidence="4">Rad50/SbcC-type AAA domain-containing protein</fullName>
    </recommendedName>
</protein>
<organism evidence="2 3">
    <name type="scientific">Paenibacillus septentrionalis</name>
    <dbReference type="NCBI Taxonomy" id="429342"/>
    <lineage>
        <taxon>Bacteria</taxon>
        <taxon>Bacillati</taxon>
        <taxon>Bacillota</taxon>
        <taxon>Bacilli</taxon>
        <taxon>Bacillales</taxon>
        <taxon>Paenibacillaceae</taxon>
        <taxon>Paenibacillus</taxon>
    </lineage>
</organism>
<dbReference type="Proteomes" id="UP001596233">
    <property type="component" value="Unassembled WGS sequence"/>
</dbReference>
<evidence type="ECO:0000313" key="3">
    <source>
        <dbReference type="Proteomes" id="UP001596233"/>
    </source>
</evidence>
<gene>
    <name evidence="2" type="ORF">ACFP56_08655</name>
</gene>
<feature type="coiled-coil region" evidence="1">
    <location>
        <begin position="453"/>
        <end position="480"/>
    </location>
</feature>
<proteinExistence type="predicted"/>
<dbReference type="InterPro" id="IPR027417">
    <property type="entry name" value="P-loop_NTPase"/>
</dbReference>
<dbReference type="EMBL" id="JBHSTE010000003">
    <property type="protein sequence ID" value="MFC6332690.1"/>
    <property type="molecule type" value="Genomic_DNA"/>
</dbReference>
<name>A0ABW1V5Q6_9BACL</name>